<evidence type="ECO:0000256" key="6">
    <source>
        <dbReference type="SAM" id="SignalP"/>
    </source>
</evidence>
<keyword evidence="9" id="KW-1185">Reference proteome</keyword>
<keyword evidence="4" id="KW-0274">FAD</keyword>
<dbReference type="STRING" id="341454.A0A4S2MSC3"/>
<keyword evidence="5" id="KW-0560">Oxidoreductase</keyword>
<comment type="similarity">
    <text evidence="2">Belongs to the oxygen-dependent FAD-linked oxidoreductase family.</text>
</comment>
<evidence type="ECO:0000256" key="4">
    <source>
        <dbReference type="ARBA" id="ARBA00022827"/>
    </source>
</evidence>
<dbReference type="InterPro" id="IPR016166">
    <property type="entry name" value="FAD-bd_PCMH"/>
</dbReference>
<dbReference type="PANTHER" id="PTHR42973">
    <property type="entry name" value="BINDING OXIDOREDUCTASE, PUTATIVE (AFU_ORTHOLOGUE AFUA_1G17690)-RELATED"/>
    <property type="match status" value="1"/>
</dbReference>
<dbReference type="InterPro" id="IPR016169">
    <property type="entry name" value="FAD-bd_PCMH_sub2"/>
</dbReference>
<dbReference type="Pfam" id="PF01565">
    <property type="entry name" value="FAD_binding_4"/>
    <property type="match status" value="1"/>
</dbReference>
<dbReference type="Gene3D" id="3.40.462.20">
    <property type="match status" value="1"/>
</dbReference>
<dbReference type="Gene3D" id="3.30.465.10">
    <property type="match status" value="1"/>
</dbReference>
<dbReference type="PANTHER" id="PTHR42973:SF39">
    <property type="entry name" value="FAD-BINDING PCMH-TYPE DOMAIN-CONTAINING PROTEIN"/>
    <property type="match status" value="1"/>
</dbReference>
<sequence>MHLSLSLFFLAATLWRADAFNVRRDALSDCLAGHDVPVVMTADPGWDTAVKPYNLRLQDTIDPTIVVVARNEADVKKAMKCAWSTKTQVSVKSGGHSYGAYGLAGTMVLDMSDFQKIAFSNGTDIVIVGAGVRLGNMAKGLYELSGRALPHGTCAGVGIGGHATLGGFGLDSRLWGLTIDVVESMRVVKADGRKALEVSATKNAELFWGLRGAGASNFGVVTEFRLKTFVAPRENTHFGYQYTFADSGKLARALVVMQRWGLEKAPKELGYGFLLFPGGTVNLRGVYYGPKDVFETLIAPLLDELKVIYDGRVPVTTVSVKGWLESLEYLNGGPLEVPLKGYDSHDTFYAKSLVAPEDRPISVGAASSFAAYLQFVPTTASWYVICNLYGGPGSVINSVPANSTSYRHRSSGYVWQFVASGGPEANVVEYVKNMVSSFGNEIDGYPAYAPYADPELEDPQTAYWGDNVERLRELKKVWDADDILLNPQGF</sequence>
<feature type="domain" description="FAD-binding PCMH-type" evidence="7">
    <location>
        <begin position="59"/>
        <end position="231"/>
    </location>
</feature>
<dbReference type="InterPro" id="IPR006093">
    <property type="entry name" value="Oxy_OxRdtase_FAD_BS"/>
</dbReference>
<reference evidence="8 9" key="1">
    <citation type="submission" date="2019-04" db="EMBL/GenBank/DDBJ databases">
        <title>Comparative genomics and transcriptomics to analyze fruiting body development in filamentous ascomycetes.</title>
        <authorList>
            <consortium name="DOE Joint Genome Institute"/>
            <person name="Lutkenhaus R."/>
            <person name="Traeger S."/>
            <person name="Breuer J."/>
            <person name="Kuo A."/>
            <person name="Lipzen A."/>
            <person name="Pangilinan J."/>
            <person name="Dilworth D."/>
            <person name="Sandor L."/>
            <person name="Poggeler S."/>
            <person name="Barry K."/>
            <person name="Grigoriev I.V."/>
            <person name="Nowrousian M."/>
        </authorList>
    </citation>
    <scope>NUCLEOTIDE SEQUENCE [LARGE SCALE GENOMIC DNA]</scope>
    <source>
        <strain evidence="8 9">CBS 389.68</strain>
    </source>
</reference>
<comment type="cofactor">
    <cofactor evidence="1">
        <name>FAD</name>
        <dbReference type="ChEBI" id="CHEBI:57692"/>
    </cofactor>
</comment>
<accession>A0A4S2MSC3</accession>
<protein>
    <submittedName>
        <fullName evidence="8">FAD-binding domain-containing protein</fullName>
    </submittedName>
</protein>
<dbReference type="Proteomes" id="UP000298138">
    <property type="component" value="Unassembled WGS sequence"/>
</dbReference>
<dbReference type="SUPFAM" id="SSF56176">
    <property type="entry name" value="FAD-binding/transporter-associated domain-like"/>
    <property type="match status" value="1"/>
</dbReference>
<feature type="chain" id="PRO_5020411149" evidence="6">
    <location>
        <begin position="20"/>
        <end position="490"/>
    </location>
</feature>
<evidence type="ECO:0000313" key="9">
    <source>
        <dbReference type="Proteomes" id="UP000298138"/>
    </source>
</evidence>
<dbReference type="EMBL" id="ML220139">
    <property type="protein sequence ID" value="TGZ78668.1"/>
    <property type="molecule type" value="Genomic_DNA"/>
</dbReference>
<dbReference type="InParanoid" id="A0A4S2MSC3"/>
<name>A0A4S2MSC3_9PEZI</name>
<dbReference type="PROSITE" id="PS51387">
    <property type="entry name" value="FAD_PCMH"/>
    <property type="match status" value="1"/>
</dbReference>
<organism evidence="8 9">
    <name type="scientific">Ascodesmis nigricans</name>
    <dbReference type="NCBI Taxonomy" id="341454"/>
    <lineage>
        <taxon>Eukaryota</taxon>
        <taxon>Fungi</taxon>
        <taxon>Dikarya</taxon>
        <taxon>Ascomycota</taxon>
        <taxon>Pezizomycotina</taxon>
        <taxon>Pezizomycetes</taxon>
        <taxon>Pezizales</taxon>
        <taxon>Ascodesmidaceae</taxon>
        <taxon>Ascodesmis</taxon>
    </lineage>
</organism>
<evidence type="ECO:0000313" key="8">
    <source>
        <dbReference type="EMBL" id="TGZ78668.1"/>
    </source>
</evidence>
<gene>
    <name evidence="8" type="ORF">EX30DRAFT_334202</name>
</gene>
<dbReference type="InterPro" id="IPR006094">
    <property type="entry name" value="Oxid_FAD_bind_N"/>
</dbReference>
<dbReference type="GO" id="GO:0016491">
    <property type="term" value="F:oxidoreductase activity"/>
    <property type="evidence" value="ECO:0007669"/>
    <property type="project" value="UniProtKB-KW"/>
</dbReference>
<dbReference type="InterPro" id="IPR012951">
    <property type="entry name" value="BBE"/>
</dbReference>
<evidence type="ECO:0000256" key="1">
    <source>
        <dbReference type="ARBA" id="ARBA00001974"/>
    </source>
</evidence>
<keyword evidence="6" id="KW-0732">Signal</keyword>
<evidence type="ECO:0000256" key="3">
    <source>
        <dbReference type="ARBA" id="ARBA00022630"/>
    </source>
</evidence>
<evidence type="ECO:0000256" key="5">
    <source>
        <dbReference type="ARBA" id="ARBA00023002"/>
    </source>
</evidence>
<evidence type="ECO:0000256" key="2">
    <source>
        <dbReference type="ARBA" id="ARBA00005466"/>
    </source>
</evidence>
<dbReference type="GO" id="GO:0071949">
    <property type="term" value="F:FAD binding"/>
    <property type="evidence" value="ECO:0007669"/>
    <property type="project" value="InterPro"/>
</dbReference>
<feature type="signal peptide" evidence="6">
    <location>
        <begin position="1"/>
        <end position="19"/>
    </location>
</feature>
<dbReference type="AlphaFoldDB" id="A0A4S2MSC3"/>
<evidence type="ECO:0000259" key="7">
    <source>
        <dbReference type="PROSITE" id="PS51387"/>
    </source>
</evidence>
<dbReference type="InterPro" id="IPR050416">
    <property type="entry name" value="FAD-linked_Oxidoreductase"/>
</dbReference>
<dbReference type="OrthoDB" id="415825at2759"/>
<dbReference type="InterPro" id="IPR036318">
    <property type="entry name" value="FAD-bd_PCMH-like_sf"/>
</dbReference>
<keyword evidence="3" id="KW-0285">Flavoprotein</keyword>
<dbReference type="PROSITE" id="PS00862">
    <property type="entry name" value="OX2_COVAL_FAD"/>
    <property type="match status" value="1"/>
</dbReference>
<dbReference type="Pfam" id="PF08031">
    <property type="entry name" value="BBE"/>
    <property type="match status" value="1"/>
</dbReference>
<proteinExistence type="inferred from homology"/>